<gene>
    <name evidence="1" type="ORF">EJD97_021073</name>
</gene>
<comment type="caution">
    <text evidence="1">The sequence shown here is derived from an EMBL/GenBank/DDBJ whole genome shotgun (WGS) entry which is preliminary data.</text>
</comment>
<sequence>MFREWKISKRMDKDTITTNRFDAGYEKGYKEWLKNDIQTVSSRTPRSFHSVTDREDKAVAELQEVKKEAQEVYAKFVKNQDTFEKATQEVERLRRGYNDFDTWIKEKIKRMRYESLEDKRRLGEGFLMMLRYMFQQYKIRGTATKQ</sequence>
<evidence type="ECO:0000313" key="1">
    <source>
        <dbReference type="EMBL" id="TMX02567.1"/>
    </source>
</evidence>
<accession>A0A6N2C4L7</accession>
<dbReference type="AlphaFoldDB" id="A0A6N2C4L7"/>
<organism evidence="1">
    <name type="scientific">Solanum chilense</name>
    <name type="common">Tomato</name>
    <name type="synonym">Lycopersicon chilense</name>
    <dbReference type="NCBI Taxonomy" id="4083"/>
    <lineage>
        <taxon>Eukaryota</taxon>
        <taxon>Viridiplantae</taxon>
        <taxon>Streptophyta</taxon>
        <taxon>Embryophyta</taxon>
        <taxon>Tracheophyta</taxon>
        <taxon>Spermatophyta</taxon>
        <taxon>Magnoliopsida</taxon>
        <taxon>eudicotyledons</taxon>
        <taxon>Gunneridae</taxon>
        <taxon>Pentapetalae</taxon>
        <taxon>asterids</taxon>
        <taxon>lamiids</taxon>
        <taxon>Solanales</taxon>
        <taxon>Solanaceae</taxon>
        <taxon>Solanoideae</taxon>
        <taxon>Solaneae</taxon>
        <taxon>Solanum</taxon>
        <taxon>Solanum subgen. Lycopersicon</taxon>
    </lineage>
</organism>
<proteinExistence type="predicted"/>
<protein>
    <submittedName>
        <fullName evidence="1">Uncharacterized protein</fullName>
    </submittedName>
</protein>
<feature type="non-terminal residue" evidence="1">
    <location>
        <position position="146"/>
    </location>
</feature>
<reference evidence="1" key="1">
    <citation type="submission" date="2019-05" db="EMBL/GenBank/DDBJ databases">
        <title>The de novo reference genome and transcriptome assemblies of the wild tomato species Solanum chilense.</title>
        <authorList>
            <person name="Stam R."/>
            <person name="Nosenko T."/>
            <person name="Hoerger A.C."/>
            <person name="Stephan W."/>
            <person name="Seidel M.A."/>
            <person name="Kuhn J.M.M."/>
            <person name="Haberer G."/>
            <person name="Tellier A."/>
        </authorList>
    </citation>
    <scope>NUCLEOTIDE SEQUENCE</scope>
    <source>
        <tissue evidence="1">Mature leaves</tissue>
    </source>
</reference>
<dbReference type="EMBL" id="RXGB01000630">
    <property type="protein sequence ID" value="TMX02567.1"/>
    <property type="molecule type" value="Genomic_DNA"/>
</dbReference>
<name>A0A6N2C4L7_SOLCI</name>